<keyword evidence="16" id="KW-1185">Reference proteome</keyword>
<evidence type="ECO:0000256" key="12">
    <source>
        <dbReference type="ARBA" id="ARBA00022989"/>
    </source>
</evidence>
<dbReference type="InterPro" id="IPR035437">
    <property type="entry name" value="SNase_OB-fold_sf"/>
</dbReference>
<keyword evidence="9" id="KW-0255">Endonuclease</keyword>
<dbReference type="PROSITE" id="PS50830">
    <property type="entry name" value="TNASE_3"/>
    <property type="match status" value="1"/>
</dbReference>
<evidence type="ECO:0000313" key="15">
    <source>
        <dbReference type="EMBL" id="EJT42421.1"/>
    </source>
</evidence>
<evidence type="ECO:0000256" key="6">
    <source>
        <dbReference type="ARBA" id="ARBA00022692"/>
    </source>
</evidence>
<evidence type="ECO:0000259" key="14">
    <source>
        <dbReference type="PROSITE" id="PS50830"/>
    </source>
</evidence>
<dbReference type="Pfam" id="PF00565">
    <property type="entry name" value="SNase"/>
    <property type="match status" value="1"/>
</dbReference>
<organism evidence="15 16">
    <name type="scientific">Saccharomyces kudriavzevii (strain ATCC MYA-4449 / AS 2.2408 / CBS 8840 / NBRC 1802 / NCYC 2889)</name>
    <name type="common">Yeast</name>
    <dbReference type="NCBI Taxonomy" id="226230"/>
    <lineage>
        <taxon>Eukaryota</taxon>
        <taxon>Fungi</taxon>
        <taxon>Dikarya</taxon>
        <taxon>Ascomycota</taxon>
        <taxon>Saccharomycotina</taxon>
        <taxon>Saccharomycetes</taxon>
        <taxon>Saccharomycetales</taxon>
        <taxon>Saccharomycetaceae</taxon>
        <taxon>Saccharomyces</taxon>
    </lineage>
</organism>
<dbReference type="EMBL" id="AACI03001467">
    <property type="protein sequence ID" value="EJT42421.1"/>
    <property type="molecule type" value="Genomic_DNA"/>
</dbReference>
<keyword evidence="11" id="KW-0106">Calcium</keyword>
<evidence type="ECO:0000256" key="9">
    <source>
        <dbReference type="ARBA" id="ARBA00022759"/>
    </source>
</evidence>
<evidence type="ECO:0000256" key="10">
    <source>
        <dbReference type="ARBA" id="ARBA00022801"/>
    </source>
</evidence>
<evidence type="ECO:0000256" key="3">
    <source>
        <dbReference type="ARBA" id="ARBA00005435"/>
    </source>
</evidence>
<dbReference type="SUPFAM" id="SSF50199">
    <property type="entry name" value="Staphylococcal nuclease"/>
    <property type="match status" value="1"/>
</dbReference>
<evidence type="ECO:0000256" key="7">
    <source>
        <dbReference type="ARBA" id="ARBA00022722"/>
    </source>
</evidence>
<keyword evidence="10" id="KW-0378">Hydrolase</keyword>
<reference evidence="16" key="2">
    <citation type="journal article" date="2011" name="G3 (Bethesda)">
        <title>The awesome power of yeast evolutionary genetics: New genome sequences and strain resources for the Saccharomyces sensu stricto genus.</title>
        <authorList>
            <person name="Scannell D.R."/>
            <person name="Zill O.A."/>
            <person name="Rokas A."/>
            <person name="Payen C."/>
            <person name="Dunham M.J."/>
            <person name="Eisen M.B."/>
            <person name="Rine J."/>
            <person name="Johnston M."/>
            <person name="Hittinger C.T."/>
        </authorList>
    </citation>
    <scope>GENOME REANNOTATION</scope>
    <source>
        <strain evidence="16">ATCC MYA-4449 / AS 2.2408 / CBS 8840 / NBRC 1802 / NCYC 2889</strain>
    </source>
</reference>
<name>J5RQJ9_SACK1</name>
<evidence type="ECO:0000256" key="4">
    <source>
        <dbReference type="ARBA" id="ARBA00013404"/>
    </source>
</evidence>
<evidence type="ECO:0000256" key="13">
    <source>
        <dbReference type="ARBA" id="ARBA00023136"/>
    </source>
</evidence>
<evidence type="ECO:0000256" key="11">
    <source>
        <dbReference type="ARBA" id="ARBA00022837"/>
    </source>
</evidence>
<keyword evidence="7" id="KW-0540">Nuclease</keyword>
<evidence type="ECO:0000313" key="16">
    <source>
        <dbReference type="Proteomes" id="UP000002753"/>
    </source>
</evidence>
<dbReference type="STRING" id="226230.J5RQJ9"/>
<reference evidence="15 16" key="1">
    <citation type="journal article" date="2003" name="Science">
        <title>Finding functional features in Saccharomyces genomes by phylogenetic footprinting.</title>
        <authorList>
            <person name="Cliften P.F."/>
            <person name="Sudarsanam P."/>
            <person name="Desikan A."/>
            <person name="Fulton L."/>
            <person name="Fulton B."/>
            <person name="Majors J."/>
            <person name="Waterston R."/>
            <person name="Cohen B.A."/>
            <person name="Johnston M."/>
        </authorList>
    </citation>
    <scope>NUCLEOTIDE SEQUENCE [LARGE SCALE GENOMIC DNA]</scope>
    <source>
        <strain evidence="16">ATCC MYA-4449 / AS 2.2408 / CBS 8840 / NBRC 1802 / NCYC 2889</strain>
    </source>
</reference>
<dbReference type="GO" id="GO:0004519">
    <property type="term" value="F:endonuclease activity"/>
    <property type="evidence" value="ECO:0007669"/>
    <property type="project" value="UniProtKB-KW"/>
</dbReference>
<evidence type="ECO:0000256" key="5">
    <source>
        <dbReference type="ARBA" id="ARBA00014651"/>
    </source>
</evidence>
<comment type="caution">
    <text evidence="15">The sequence shown here is derived from an EMBL/GenBank/DDBJ whole genome shotgun (WGS) entry which is preliminary data.</text>
</comment>
<dbReference type="HOGENOM" id="CLU_046484_0_1_1"/>
<dbReference type="InterPro" id="IPR016071">
    <property type="entry name" value="Staphylococal_nuclease_OB-fold"/>
</dbReference>
<dbReference type="GO" id="GO:0016787">
    <property type="term" value="F:hydrolase activity"/>
    <property type="evidence" value="ECO:0007669"/>
    <property type="project" value="UniProtKB-KW"/>
</dbReference>
<dbReference type="Gene3D" id="2.40.50.90">
    <property type="match status" value="1"/>
</dbReference>
<dbReference type="GO" id="GO:0046872">
    <property type="term" value="F:metal ion binding"/>
    <property type="evidence" value="ECO:0007669"/>
    <property type="project" value="UniProtKB-KW"/>
</dbReference>
<comment type="subcellular location">
    <subcellularLocation>
        <location evidence="1">Membrane</location>
        <topology evidence="1">Single-pass membrane protein</topology>
    </subcellularLocation>
    <subcellularLocation>
        <location evidence="2">Mitochondrion</location>
    </subcellularLocation>
</comment>
<dbReference type="GO" id="GO:0005739">
    <property type="term" value="C:mitochondrion"/>
    <property type="evidence" value="ECO:0007669"/>
    <property type="project" value="UniProtKB-SubCell"/>
</dbReference>
<dbReference type="PANTHER" id="PTHR12302">
    <property type="entry name" value="EBNA2 BINDING PROTEIN P100"/>
    <property type="match status" value="1"/>
</dbReference>
<keyword evidence="6" id="KW-0812">Transmembrane</keyword>
<comment type="similarity">
    <text evidence="3">Belongs to the LCL3 family.</text>
</comment>
<evidence type="ECO:0000256" key="1">
    <source>
        <dbReference type="ARBA" id="ARBA00004167"/>
    </source>
</evidence>
<sequence>MPWTLNESFLTKKKKKKKKVLKHKCVIYGIRYRRRKTNTSWLLRFHRCTYMKQGNSDSKKPTDVAVLSIILTGSTLTLIYTYKRYLTQFKRSTDIPKRIFRKKWLYGKVTSVGDGDNFHFFHMPGGISGGWGWLRSIPRMVKNDNVSKKLVSGNENISFFNLNWIMHRRSNKSQIQRTKSQLLKLNVPFKNRKNLPTIPIRLCGIDAPERAHFGNEAQPFGNEALIWLQNRILGKKIWVKPLSIDQYNRCVARVSYWDWFGGWRDLSLEMLKDGLAVVYEGKVNTEFDGREETYRHHEFMARSRKRGLWVQKKFETPGEYKKRI</sequence>
<keyword evidence="12" id="KW-1133">Transmembrane helix</keyword>
<evidence type="ECO:0000256" key="8">
    <source>
        <dbReference type="ARBA" id="ARBA00022723"/>
    </source>
</evidence>
<gene>
    <name evidence="15" type="primary">YGL085W</name>
    <name evidence="15" type="ORF">SKUD_180802</name>
</gene>
<keyword evidence="8" id="KW-0479">Metal-binding</keyword>
<evidence type="ECO:0000256" key="2">
    <source>
        <dbReference type="ARBA" id="ARBA00004173"/>
    </source>
</evidence>
<dbReference type="Proteomes" id="UP000002753">
    <property type="component" value="Unassembled WGS sequence"/>
</dbReference>
<proteinExistence type="inferred from homology"/>
<protein>
    <recommendedName>
        <fullName evidence="4">Probable endonuclease LCL3</fullName>
    </recommendedName>
    <alternativeName>
        <fullName evidence="5">Probable endonuclease lcl3</fullName>
    </alternativeName>
</protein>
<dbReference type="SMART" id="SM00318">
    <property type="entry name" value="SNc"/>
    <property type="match status" value="1"/>
</dbReference>
<dbReference type="PANTHER" id="PTHR12302:SF3">
    <property type="entry name" value="SERINE_THREONINE-PROTEIN KINASE 31"/>
    <property type="match status" value="1"/>
</dbReference>
<keyword evidence="13" id="KW-0472">Membrane</keyword>
<accession>J5RQJ9</accession>
<dbReference type="GO" id="GO:0016020">
    <property type="term" value="C:membrane"/>
    <property type="evidence" value="ECO:0007669"/>
    <property type="project" value="UniProtKB-SubCell"/>
</dbReference>
<feature type="domain" description="TNase-like" evidence="14">
    <location>
        <begin position="103"/>
        <end position="311"/>
    </location>
</feature>
<dbReference type="AlphaFoldDB" id="J5RQJ9"/>